<dbReference type="Pfam" id="PF00650">
    <property type="entry name" value="CRAL_TRIO"/>
    <property type="match status" value="1"/>
</dbReference>
<dbReference type="PANTHER" id="PTHR23324">
    <property type="entry name" value="SEC14 RELATED PROTEIN"/>
    <property type="match status" value="1"/>
</dbReference>
<organism evidence="2 3">
    <name type="scientific">Anisakis simplex</name>
    <name type="common">Herring worm</name>
    <dbReference type="NCBI Taxonomy" id="6269"/>
    <lineage>
        <taxon>Eukaryota</taxon>
        <taxon>Metazoa</taxon>
        <taxon>Ecdysozoa</taxon>
        <taxon>Nematoda</taxon>
        <taxon>Chromadorea</taxon>
        <taxon>Rhabditida</taxon>
        <taxon>Spirurina</taxon>
        <taxon>Ascaridomorpha</taxon>
        <taxon>Ascaridoidea</taxon>
        <taxon>Anisakidae</taxon>
        <taxon>Anisakis</taxon>
        <taxon>Anisakis simplex complex</taxon>
    </lineage>
</organism>
<dbReference type="PANTHER" id="PTHR23324:SF86">
    <property type="entry name" value="CRAL-TRIO DOMAIN-CONTAINING PROTEIN"/>
    <property type="match status" value="1"/>
</dbReference>
<evidence type="ECO:0000313" key="3">
    <source>
        <dbReference type="Proteomes" id="UP000267096"/>
    </source>
</evidence>
<dbReference type="Gene3D" id="3.40.525.10">
    <property type="entry name" value="CRAL-TRIO lipid binding domain"/>
    <property type="match status" value="1"/>
</dbReference>
<dbReference type="OrthoDB" id="1434354at2759"/>
<protein>
    <recommendedName>
        <fullName evidence="1">CRAL-TRIO domain-containing protein</fullName>
    </recommendedName>
</protein>
<dbReference type="InterPro" id="IPR051064">
    <property type="entry name" value="SEC14/CRAL-TRIO_domain"/>
</dbReference>
<evidence type="ECO:0000313" key="2">
    <source>
        <dbReference type="EMBL" id="VDK19518.1"/>
    </source>
</evidence>
<evidence type="ECO:0000259" key="1">
    <source>
        <dbReference type="PROSITE" id="PS50191"/>
    </source>
</evidence>
<dbReference type="SMART" id="SM00516">
    <property type="entry name" value="SEC14"/>
    <property type="match status" value="1"/>
</dbReference>
<reference evidence="2 3" key="1">
    <citation type="submission" date="2018-11" db="EMBL/GenBank/DDBJ databases">
        <authorList>
            <consortium name="Pathogen Informatics"/>
        </authorList>
    </citation>
    <scope>NUCLEOTIDE SEQUENCE [LARGE SCALE GENOMIC DNA]</scope>
</reference>
<name>A0A3P6PIL3_ANISI</name>
<dbReference type="EMBL" id="UYRR01002437">
    <property type="protein sequence ID" value="VDK19518.1"/>
    <property type="molecule type" value="Genomic_DNA"/>
</dbReference>
<proteinExistence type="predicted"/>
<keyword evidence="3" id="KW-1185">Reference proteome</keyword>
<dbReference type="Proteomes" id="UP000267096">
    <property type="component" value="Unassembled WGS sequence"/>
</dbReference>
<dbReference type="AlphaFoldDB" id="A0A3P6PIL3"/>
<gene>
    <name evidence="2" type="ORF">ASIM_LOCUS1989</name>
</gene>
<dbReference type="SUPFAM" id="SSF52087">
    <property type="entry name" value="CRAL/TRIO domain"/>
    <property type="match status" value="1"/>
</dbReference>
<sequence>MARWWRAYNGDIKMIERKMHQLFEHRRVIGYDRLDTKLFDVELDFARRTFELLTAINRRLSINSLNLQNREGHEITRLLNFTRWILSIINSDFQRFSISSLSQDHFSGNVCIFLQKMAGTDLKEIMKVIPLSYVIHSYFMLLESFTRAVLTKEKQTGTCAAAVIVLDLEGLNITDFLNPLSTPARLARLVVKVWSEYFSETIIKVYIVNSPALLSVMWQVTKLIMDKKTQSRITFLDKPSDLLEHLSAKSVPECYGGARRDDSGYADPPESACKRALQVTPQHYYDVNKLWREHGFERLPSRITTIAIKGNEYVEVIR</sequence>
<feature type="domain" description="CRAL-TRIO" evidence="1">
    <location>
        <begin position="112"/>
        <end position="263"/>
    </location>
</feature>
<dbReference type="GO" id="GO:0005737">
    <property type="term" value="C:cytoplasm"/>
    <property type="evidence" value="ECO:0007669"/>
    <property type="project" value="TreeGrafter"/>
</dbReference>
<dbReference type="InterPro" id="IPR001251">
    <property type="entry name" value="CRAL-TRIO_dom"/>
</dbReference>
<dbReference type="InterPro" id="IPR036865">
    <property type="entry name" value="CRAL-TRIO_dom_sf"/>
</dbReference>
<dbReference type="CDD" id="cd00170">
    <property type="entry name" value="SEC14"/>
    <property type="match status" value="1"/>
</dbReference>
<accession>A0A3P6PIL3</accession>
<dbReference type="PROSITE" id="PS50191">
    <property type="entry name" value="CRAL_TRIO"/>
    <property type="match status" value="1"/>
</dbReference>